<reference evidence="3 4" key="1">
    <citation type="submission" date="2019-02" db="EMBL/GenBank/DDBJ databases">
        <title>Deep-cultivation of Planctomycetes and their phenomic and genomic characterization uncovers novel biology.</title>
        <authorList>
            <person name="Wiegand S."/>
            <person name="Jogler M."/>
            <person name="Boedeker C."/>
            <person name="Pinto D."/>
            <person name="Vollmers J."/>
            <person name="Rivas-Marin E."/>
            <person name="Kohn T."/>
            <person name="Peeters S.H."/>
            <person name="Heuer A."/>
            <person name="Rast P."/>
            <person name="Oberbeckmann S."/>
            <person name="Bunk B."/>
            <person name="Jeske O."/>
            <person name="Meyerdierks A."/>
            <person name="Storesund J.E."/>
            <person name="Kallscheuer N."/>
            <person name="Luecker S."/>
            <person name="Lage O.M."/>
            <person name="Pohl T."/>
            <person name="Merkel B.J."/>
            <person name="Hornburger P."/>
            <person name="Mueller R.-W."/>
            <person name="Bruemmer F."/>
            <person name="Labrenz M."/>
            <person name="Spormann A.M."/>
            <person name="Op den Camp H."/>
            <person name="Overmann J."/>
            <person name="Amann R."/>
            <person name="Jetten M.S.M."/>
            <person name="Mascher T."/>
            <person name="Medema M.H."/>
            <person name="Devos D.P."/>
            <person name="Kaster A.-K."/>
            <person name="Ovreas L."/>
            <person name="Rohde M."/>
            <person name="Galperin M.Y."/>
            <person name="Jogler C."/>
        </authorList>
    </citation>
    <scope>NUCLEOTIDE SEQUENCE [LARGE SCALE GENOMIC DNA]</scope>
    <source>
        <strain evidence="3 4">Pla175</strain>
    </source>
</reference>
<protein>
    <submittedName>
        <fullName evidence="3">N-acetylmannosaminyltransferase</fullName>
        <ecNumber evidence="3">2.4.1.187</ecNumber>
    </submittedName>
</protein>
<organism evidence="3 4">
    <name type="scientific">Pirellulimonas nuda</name>
    <dbReference type="NCBI Taxonomy" id="2528009"/>
    <lineage>
        <taxon>Bacteria</taxon>
        <taxon>Pseudomonadati</taxon>
        <taxon>Planctomycetota</taxon>
        <taxon>Planctomycetia</taxon>
        <taxon>Pirellulales</taxon>
        <taxon>Lacipirellulaceae</taxon>
        <taxon>Pirellulimonas</taxon>
    </lineage>
</organism>
<dbReference type="EC" id="2.4.1.187" evidence="3"/>
<sequence>MKSLPTVPLFGMNIHRLTLNEAAGAVLDWAAAPRGATCRYVVTPNVDHAVMYQENDALRRAYREASLVLADGAPIVAASRALGRPLPERVAGSDLAPRLFDLAKQKDGPLSVYLLGAAPGVAERAAANIERRWPAVRVAGWYSPPLGFEKNQAENDRILGLIADAQPDVLLVGLGAPKQELWVQRFAPLIEAKTALCIGATIDFLAGHRRRSPRWLQQAGLEWLHRLASEPRRLAARYGRDAMIFPQLLWREIRGGFPAHSFAGYTRTDAAHAR</sequence>
<evidence type="ECO:0000256" key="1">
    <source>
        <dbReference type="ARBA" id="ARBA00022676"/>
    </source>
</evidence>
<evidence type="ECO:0000313" key="3">
    <source>
        <dbReference type="EMBL" id="QDU87446.1"/>
    </source>
</evidence>
<accession>A0A518D7L6</accession>
<dbReference type="RefSeq" id="WP_145281409.1">
    <property type="nucleotide sequence ID" value="NZ_CP036291.1"/>
</dbReference>
<keyword evidence="4" id="KW-1185">Reference proteome</keyword>
<dbReference type="OrthoDB" id="9771846at2"/>
<dbReference type="EMBL" id="CP036291">
    <property type="protein sequence ID" value="QDU87446.1"/>
    <property type="molecule type" value="Genomic_DNA"/>
</dbReference>
<dbReference type="KEGG" id="pnd:Pla175_08080"/>
<dbReference type="PANTHER" id="PTHR34136">
    <property type="match status" value="1"/>
</dbReference>
<gene>
    <name evidence="3" type="primary">tagA_1</name>
    <name evidence="3" type="ORF">Pla175_08080</name>
</gene>
<dbReference type="Proteomes" id="UP000317429">
    <property type="component" value="Chromosome"/>
</dbReference>
<dbReference type="AlphaFoldDB" id="A0A518D7L6"/>
<keyword evidence="2 3" id="KW-0808">Transferase</keyword>
<name>A0A518D7L6_9BACT</name>
<dbReference type="NCBIfam" id="TIGR00696">
    <property type="entry name" value="wecG_tagA_cpsF"/>
    <property type="match status" value="1"/>
</dbReference>
<evidence type="ECO:0000313" key="4">
    <source>
        <dbReference type="Proteomes" id="UP000317429"/>
    </source>
</evidence>
<proteinExistence type="predicted"/>
<dbReference type="Pfam" id="PF03808">
    <property type="entry name" value="Glyco_tran_WecG"/>
    <property type="match status" value="1"/>
</dbReference>
<dbReference type="PANTHER" id="PTHR34136:SF1">
    <property type="entry name" value="UDP-N-ACETYL-D-MANNOSAMINURONIC ACID TRANSFERASE"/>
    <property type="match status" value="1"/>
</dbReference>
<evidence type="ECO:0000256" key="2">
    <source>
        <dbReference type="ARBA" id="ARBA00022679"/>
    </source>
</evidence>
<dbReference type="CDD" id="cd06533">
    <property type="entry name" value="Glyco_transf_WecG_TagA"/>
    <property type="match status" value="1"/>
</dbReference>
<dbReference type="GO" id="GO:0047244">
    <property type="term" value="F:N-acetylglucosaminyldiphosphoundecaprenol N-acetyl-beta-D-mannosaminyltransferase activity"/>
    <property type="evidence" value="ECO:0007669"/>
    <property type="project" value="UniProtKB-EC"/>
</dbReference>
<dbReference type="InterPro" id="IPR004629">
    <property type="entry name" value="WecG_TagA_CpsF"/>
</dbReference>
<keyword evidence="1 3" id="KW-0328">Glycosyltransferase</keyword>